<reference evidence="2" key="2">
    <citation type="submission" date="2016-05" db="EMBL/GenBank/DDBJ databases">
        <authorList>
            <person name="Lavstsen T."/>
            <person name="Jespersen J.S."/>
        </authorList>
    </citation>
    <scope>NUCLEOTIDE SEQUENCE [LARGE SCALE GENOMIC DNA]</scope>
</reference>
<evidence type="ECO:0000313" key="3">
    <source>
        <dbReference type="Proteomes" id="UP000078550"/>
    </source>
</evidence>
<proteinExistence type="predicted"/>
<dbReference type="EMBL" id="FLRE01002017">
    <property type="protein sequence ID" value="SBT57831.1"/>
    <property type="molecule type" value="Genomic_DNA"/>
</dbReference>
<sequence>MDSLTEGQFCKKPCAEKYMCSFVPVFLSYRVFCAQVNTSLTCLLPLLVTYIYILNNASKGLYECAILSFNGEAIPGEAIPEEAKKGKALLMEALDRVRNFF</sequence>
<evidence type="ECO:0000313" key="4">
    <source>
        <dbReference type="Proteomes" id="UP000078555"/>
    </source>
</evidence>
<dbReference type="Proteomes" id="UP000078555">
    <property type="component" value="Unassembled WGS sequence"/>
</dbReference>
<dbReference type="AlphaFoldDB" id="A0A1A9ANN1"/>
<reference evidence="3 4" key="1">
    <citation type="submission" date="2016-05" db="EMBL/GenBank/DDBJ databases">
        <authorList>
            <person name="Naeem Raeece"/>
        </authorList>
    </citation>
    <scope>NUCLEOTIDE SEQUENCE [LARGE SCALE GENOMIC DNA]</scope>
</reference>
<dbReference type="Proteomes" id="UP000078550">
    <property type="component" value="Unassembled WGS sequence"/>
</dbReference>
<accession>A0A1A9ANN1</accession>
<evidence type="ECO:0000313" key="2">
    <source>
        <dbReference type="EMBL" id="SBT57831.1"/>
    </source>
</evidence>
<gene>
    <name evidence="1" type="ORF">POVWA1_052150</name>
    <name evidence="2" type="ORF">POVWA2_081840</name>
</gene>
<dbReference type="EMBL" id="FLRD01000137">
    <property type="protein sequence ID" value="SBT45590.1"/>
    <property type="molecule type" value="Genomic_DNA"/>
</dbReference>
<name>A0A1A9ANN1_PLAOA</name>
<keyword evidence="4" id="KW-1185">Reference proteome</keyword>
<protein>
    <submittedName>
        <fullName evidence="2">Uncharacterized protein</fullName>
    </submittedName>
</protein>
<organism evidence="2 3">
    <name type="scientific">Plasmodium ovale wallikeri</name>
    <dbReference type="NCBI Taxonomy" id="864142"/>
    <lineage>
        <taxon>Eukaryota</taxon>
        <taxon>Sar</taxon>
        <taxon>Alveolata</taxon>
        <taxon>Apicomplexa</taxon>
        <taxon>Aconoidasida</taxon>
        <taxon>Haemosporida</taxon>
        <taxon>Plasmodiidae</taxon>
        <taxon>Plasmodium</taxon>
        <taxon>Plasmodium (Plasmodium)</taxon>
    </lineage>
</organism>
<evidence type="ECO:0000313" key="1">
    <source>
        <dbReference type="EMBL" id="SBT45590.1"/>
    </source>
</evidence>